<dbReference type="InterPro" id="IPR036010">
    <property type="entry name" value="2Fe-2S_ferredoxin-like_sf"/>
</dbReference>
<dbReference type="GO" id="GO:0016491">
    <property type="term" value="F:oxidoreductase activity"/>
    <property type="evidence" value="ECO:0007669"/>
    <property type="project" value="InterPro"/>
</dbReference>
<dbReference type="SUPFAM" id="SSF54292">
    <property type="entry name" value="2Fe-2S ferredoxin-like"/>
    <property type="match status" value="1"/>
</dbReference>
<sequence length="630" mass="69488">MVNIIINGNTFKVNQSLTLLNAAEECGITIPSLCGIDGFHHNCDLCDVEVEHHGTVKACRTYPTEGMIVTTTSTALIQRRKHALEQILSAHNISCSVPPCQVACPADVDIQSYLYFIATNQPQKAIEVIKKTLPMPLSIGRVCPAFCEAKCQRKLVDGSIAIRQIKRYAADIDLASLHAYTPTKKSTKAQNIAIVGAGPGGLSCGYFLSNEGYNVTVFESMPQAGGWLRYGIPEYRLPKAILDQEIDIMCRNGMTIETDKKLGTDFTLSSLQHNYDAVCLAVGASLASEMNYQGTDLNGHYLGVDFLKDQMLDQHYTIGKKVAVIGGGNTAIDCARTALRLGAHTTLIYRRTRDEMPAELYEIEEAEHEGVNFLFLTNPVENIADENGHICQVKLETMALGEPDATGRCSPKATGEYVYAEFDTVIAAVSQKTDTRFLDNDTVQLPINHRNTLDTDEQTMYSGVDKIFGIGDFRRGPATAIEAIADGRKAAQAIDAQFGGNMEKLYTESFRERNVARGHLIRPDHVNKLKNVMRSLLSNSDNNATDIEAQLEHVLKQVMRNKMSELNVDDRHLSFNEVETGYSHQAAIDEAKRCLSCGCHDGNDCKLRHYATDYHVDKQLIISGLRPISA</sequence>
<keyword evidence="3" id="KW-1185">Reference proteome</keyword>
<evidence type="ECO:0000313" key="2">
    <source>
        <dbReference type="EMBL" id="PLC59028.1"/>
    </source>
</evidence>
<dbReference type="InterPro" id="IPR009051">
    <property type="entry name" value="Helical_ferredxn"/>
</dbReference>
<dbReference type="PANTHER" id="PTHR42783:SF3">
    <property type="entry name" value="GLUTAMATE SYNTHASE [NADPH] SMALL CHAIN-RELATED"/>
    <property type="match status" value="1"/>
</dbReference>
<dbReference type="RefSeq" id="WP_101767701.1">
    <property type="nucleotide sequence ID" value="NZ_BPPU01000002.1"/>
</dbReference>
<dbReference type="SUPFAM" id="SSF46548">
    <property type="entry name" value="alpha-helical ferredoxin"/>
    <property type="match status" value="2"/>
</dbReference>
<dbReference type="GO" id="GO:0051536">
    <property type="term" value="F:iron-sulfur cluster binding"/>
    <property type="evidence" value="ECO:0007669"/>
    <property type="project" value="InterPro"/>
</dbReference>
<dbReference type="InterPro" id="IPR036188">
    <property type="entry name" value="FAD/NAD-bd_sf"/>
</dbReference>
<dbReference type="Gene3D" id="1.10.1060.10">
    <property type="entry name" value="Alpha-helical ferredoxin"/>
    <property type="match status" value="1"/>
</dbReference>
<dbReference type="Pfam" id="PF13510">
    <property type="entry name" value="Fer2_4"/>
    <property type="match status" value="1"/>
</dbReference>
<dbReference type="PANTHER" id="PTHR42783">
    <property type="entry name" value="GLUTAMATE SYNTHASE [NADPH] SMALL CHAIN"/>
    <property type="match status" value="1"/>
</dbReference>
<dbReference type="SUPFAM" id="SSF51971">
    <property type="entry name" value="Nucleotide-binding domain"/>
    <property type="match status" value="1"/>
</dbReference>
<name>A0A2N4UVI0_9GAMM</name>
<accession>A0A2N4UVI0</accession>
<dbReference type="Gene3D" id="3.50.50.60">
    <property type="entry name" value="FAD/NAD(P)-binding domain"/>
    <property type="match status" value="2"/>
</dbReference>
<evidence type="ECO:0000313" key="3">
    <source>
        <dbReference type="Proteomes" id="UP000234420"/>
    </source>
</evidence>
<organism evidence="2 3">
    <name type="scientific">Photobacterium carnosum</name>
    <dbReference type="NCBI Taxonomy" id="2023717"/>
    <lineage>
        <taxon>Bacteria</taxon>
        <taxon>Pseudomonadati</taxon>
        <taxon>Pseudomonadota</taxon>
        <taxon>Gammaproteobacteria</taxon>
        <taxon>Vibrionales</taxon>
        <taxon>Vibrionaceae</taxon>
        <taxon>Photobacterium</taxon>
    </lineage>
</organism>
<comment type="caution">
    <text evidence="2">The sequence shown here is derived from an EMBL/GenBank/DDBJ whole genome shotgun (WGS) entry which is preliminary data.</text>
</comment>
<gene>
    <name evidence="2" type="ORF">CIK00_04330</name>
</gene>
<dbReference type="EMBL" id="NPIB01000003">
    <property type="protein sequence ID" value="PLC59028.1"/>
    <property type="molecule type" value="Genomic_DNA"/>
</dbReference>
<dbReference type="CDD" id="cd00207">
    <property type="entry name" value="fer2"/>
    <property type="match status" value="1"/>
</dbReference>
<dbReference type="InterPro" id="IPR023753">
    <property type="entry name" value="FAD/NAD-binding_dom"/>
</dbReference>
<dbReference type="PROSITE" id="PS51085">
    <property type="entry name" value="2FE2S_FER_2"/>
    <property type="match status" value="1"/>
</dbReference>
<dbReference type="Pfam" id="PF14691">
    <property type="entry name" value="Fer4_20"/>
    <property type="match status" value="1"/>
</dbReference>
<protein>
    <submittedName>
        <fullName evidence="2">NADPH-dependent glutamate synthase small subunit</fullName>
    </submittedName>
</protein>
<proteinExistence type="predicted"/>
<feature type="domain" description="2Fe-2S ferredoxin-type" evidence="1">
    <location>
        <begin position="1"/>
        <end position="75"/>
    </location>
</feature>
<dbReference type="AlphaFoldDB" id="A0A2N4UVI0"/>
<evidence type="ECO:0000259" key="1">
    <source>
        <dbReference type="PROSITE" id="PS51085"/>
    </source>
</evidence>
<reference evidence="2 3" key="1">
    <citation type="journal article" date="2018" name="Syst. Appl. Microbiol.">
        <title>Photobacterium carnosum sp. nov., isolated from spoiled modified atmosphere packaged poultry meat.</title>
        <authorList>
            <person name="Hilgarth M."/>
            <person name="Fuertes S."/>
            <person name="Ehrmann M."/>
            <person name="Vogel R.F."/>
        </authorList>
    </citation>
    <scope>NUCLEOTIDE SEQUENCE [LARGE SCALE GENOMIC DNA]</scope>
    <source>
        <strain evidence="2 3">TMW 2.2021</strain>
    </source>
</reference>
<dbReference type="InterPro" id="IPR028261">
    <property type="entry name" value="DPD_II"/>
</dbReference>
<dbReference type="Pfam" id="PF07992">
    <property type="entry name" value="Pyr_redox_2"/>
    <property type="match status" value="1"/>
</dbReference>
<dbReference type="InterPro" id="IPR001041">
    <property type="entry name" value="2Fe-2S_ferredoxin-type"/>
</dbReference>
<dbReference type="PRINTS" id="PR00419">
    <property type="entry name" value="ADXRDTASE"/>
</dbReference>
<dbReference type="Proteomes" id="UP000234420">
    <property type="component" value="Unassembled WGS sequence"/>
</dbReference>